<evidence type="ECO:0000313" key="2">
    <source>
        <dbReference type="EMBL" id="SHI01243.1"/>
    </source>
</evidence>
<evidence type="ECO:0000313" key="3">
    <source>
        <dbReference type="Proteomes" id="UP000184268"/>
    </source>
</evidence>
<proteinExistence type="predicted"/>
<organism evidence="2 3">
    <name type="scientific">Ferrimonas marina</name>
    <dbReference type="NCBI Taxonomy" id="299255"/>
    <lineage>
        <taxon>Bacteria</taxon>
        <taxon>Pseudomonadati</taxon>
        <taxon>Pseudomonadota</taxon>
        <taxon>Gammaproteobacteria</taxon>
        <taxon>Alteromonadales</taxon>
        <taxon>Ferrimonadaceae</taxon>
        <taxon>Ferrimonas</taxon>
    </lineage>
</organism>
<dbReference type="Proteomes" id="UP000184268">
    <property type="component" value="Unassembled WGS sequence"/>
</dbReference>
<dbReference type="RefSeq" id="WP_067659895.1">
    <property type="nucleotide sequence ID" value="NZ_FQXG01000006.1"/>
</dbReference>
<sequence length="121" mass="13402">MRKGMILLVLLSGGALAEVQCQLEQYRDEASGEVLLEARVCNDQDGRDADYLGWIQWRNLAEGPLSVVYSVPCQQQAHHGGARISADGRFQQRDALGVCDSPWQDAEVEFVMLNEALVPLD</sequence>
<accession>A0A1M5XPQ0</accession>
<protein>
    <submittedName>
        <fullName evidence="2">Uncharacterized protein</fullName>
    </submittedName>
</protein>
<keyword evidence="3" id="KW-1185">Reference proteome</keyword>
<feature type="chain" id="PRO_5009915040" evidence="1">
    <location>
        <begin position="18"/>
        <end position="121"/>
    </location>
</feature>
<evidence type="ECO:0000256" key="1">
    <source>
        <dbReference type="SAM" id="SignalP"/>
    </source>
</evidence>
<feature type="signal peptide" evidence="1">
    <location>
        <begin position="1"/>
        <end position="17"/>
    </location>
</feature>
<dbReference type="AlphaFoldDB" id="A0A1M5XPQ0"/>
<reference evidence="2 3" key="1">
    <citation type="submission" date="2016-11" db="EMBL/GenBank/DDBJ databases">
        <authorList>
            <person name="Jaros S."/>
            <person name="Januszkiewicz K."/>
            <person name="Wedrychowicz H."/>
        </authorList>
    </citation>
    <scope>NUCLEOTIDE SEQUENCE [LARGE SCALE GENOMIC DNA]</scope>
    <source>
        <strain evidence="2 3">DSM 16917</strain>
    </source>
</reference>
<keyword evidence="1" id="KW-0732">Signal</keyword>
<dbReference type="EMBL" id="FQXG01000006">
    <property type="protein sequence ID" value="SHI01243.1"/>
    <property type="molecule type" value="Genomic_DNA"/>
</dbReference>
<name>A0A1M5XPQ0_9GAMM</name>
<gene>
    <name evidence="2" type="ORF">SAMN02745129_3551</name>
</gene>